<name>A0A1I2AEW8_9BACL</name>
<protein>
    <submittedName>
        <fullName evidence="1">Uncharacterized protein</fullName>
    </submittedName>
</protein>
<dbReference type="EMBL" id="FONN01000002">
    <property type="protein sequence ID" value="SFE42257.1"/>
    <property type="molecule type" value="Genomic_DNA"/>
</dbReference>
<gene>
    <name evidence="1" type="ORF">SAMN04487969_102444</name>
</gene>
<accession>A0A1I2AEW8</accession>
<reference evidence="2" key="1">
    <citation type="submission" date="2016-10" db="EMBL/GenBank/DDBJ databases">
        <authorList>
            <person name="Varghese N."/>
            <person name="Submissions S."/>
        </authorList>
    </citation>
    <scope>NUCLEOTIDE SEQUENCE [LARGE SCALE GENOMIC DNA]</scope>
    <source>
        <strain evidence="2">CGMCC 1.10223</strain>
    </source>
</reference>
<organism evidence="1 2">
    <name type="scientific">Paenibacillus algorifonticola</name>
    <dbReference type="NCBI Taxonomy" id="684063"/>
    <lineage>
        <taxon>Bacteria</taxon>
        <taxon>Bacillati</taxon>
        <taxon>Bacillota</taxon>
        <taxon>Bacilli</taxon>
        <taxon>Bacillales</taxon>
        <taxon>Paenibacillaceae</taxon>
        <taxon>Paenibacillus</taxon>
    </lineage>
</organism>
<proteinExistence type="predicted"/>
<evidence type="ECO:0000313" key="1">
    <source>
        <dbReference type="EMBL" id="SFE42257.1"/>
    </source>
</evidence>
<dbReference type="Proteomes" id="UP000183410">
    <property type="component" value="Unassembled WGS sequence"/>
</dbReference>
<evidence type="ECO:0000313" key="2">
    <source>
        <dbReference type="Proteomes" id="UP000183410"/>
    </source>
</evidence>
<dbReference type="RefSeq" id="WP_156182269.1">
    <property type="nucleotide sequence ID" value="NZ_FONN01000002.1"/>
</dbReference>
<dbReference type="AlphaFoldDB" id="A0A1I2AEW8"/>
<keyword evidence="2" id="KW-1185">Reference proteome</keyword>
<sequence>MNLQLLIKELMEHDMNKDAVIKVGDEFLEILEVELTTNDYGQRVVAIKTR</sequence>